<keyword evidence="3" id="KW-1185">Reference proteome</keyword>
<name>A0ABX3CKB4_9BACI</name>
<feature type="transmembrane region" description="Helical" evidence="1">
    <location>
        <begin position="12"/>
        <end position="29"/>
    </location>
</feature>
<comment type="caution">
    <text evidence="2">The sequence shown here is derived from an EMBL/GenBank/DDBJ whole genome shotgun (WGS) entry which is preliminary data.</text>
</comment>
<keyword evidence="1" id="KW-1133">Transmembrane helix</keyword>
<gene>
    <name evidence="2" type="ORF">BBV17_28440</name>
</gene>
<sequence length="129" mass="15437">MAGWKANYPQTMLHDYILIYFVVFFFLLYAMNFSFIGFIISLIASFVIVVALFSSYEKMMEKNRTPNEGDYWYLHCEKGIYKEIYVIDGVERNKFDSINYLQDKGKSYQRAQEYLLHLGSLNYERKIKQ</sequence>
<dbReference type="EMBL" id="MBRJ01000059">
    <property type="protein sequence ID" value="OHX41330.1"/>
    <property type="molecule type" value="Genomic_DNA"/>
</dbReference>
<keyword evidence="1" id="KW-0812">Transmembrane</keyword>
<feature type="transmembrane region" description="Helical" evidence="1">
    <location>
        <begin position="35"/>
        <end position="54"/>
    </location>
</feature>
<keyword evidence="1" id="KW-0472">Membrane</keyword>
<evidence type="ECO:0000313" key="2">
    <source>
        <dbReference type="EMBL" id="OHX41330.1"/>
    </source>
</evidence>
<organism evidence="2 3">
    <name type="scientific">Cytobacillus oceanisediminis</name>
    <dbReference type="NCBI Taxonomy" id="665099"/>
    <lineage>
        <taxon>Bacteria</taxon>
        <taxon>Bacillati</taxon>
        <taxon>Bacillota</taxon>
        <taxon>Bacilli</taxon>
        <taxon>Bacillales</taxon>
        <taxon>Bacillaceae</taxon>
        <taxon>Cytobacillus</taxon>
    </lineage>
</organism>
<accession>A0ABX3CKB4</accession>
<protein>
    <submittedName>
        <fullName evidence="2">Uncharacterized protein</fullName>
    </submittedName>
</protein>
<evidence type="ECO:0000313" key="3">
    <source>
        <dbReference type="Proteomes" id="UP000180194"/>
    </source>
</evidence>
<proteinExistence type="predicted"/>
<dbReference type="Proteomes" id="UP000180194">
    <property type="component" value="Unassembled WGS sequence"/>
</dbReference>
<evidence type="ECO:0000256" key="1">
    <source>
        <dbReference type="SAM" id="Phobius"/>
    </source>
</evidence>
<dbReference type="RefSeq" id="WP_071159796.1">
    <property type="nucleotide sequence ID" value="NZ_MBRJ01000059.1"/>
</dbReference>
<reference evidence="2 3" key="1">
    <citation type="submission" date="2016-07" db="EMBL/GenBank/DDBJ databases">
        <title>Bacillus oceanisediminis whole genome.</title>
        <authorList>
            <person name="Pal Y."/>
            <person name="Verma A."/>
            <person name="Mual P."/>
            <person name="Srinivasan K."/>
        </authorList>
    </citation>
    <scope>NUCLEOTIDE SEQUENCE [LARGE SCALE GENOMIC DNA]</scope>
    <source>
        <strain evidence="2 3">Bhandara28</strain>
    </source>
</reference>